<feature type="binding site" evidence="12">
    <location>
        <begin position="103"/>
        <end position="107"/>
    </location>
    <ligand>
        <name>ATP</name>
        <dbReference type="ChEBI" id="CHEBI:30616"/>
    </ligand>
</feature>
<dbReference type="GO" id="GO:0005829">
    <property type="term" value="C:cytosol"/>
    <property type="evidence" value="ECO:0007669"/>
    <property type="project" value="TreeGrafter"/>
</dbReference>
<dbReference type="GO" id="GO:0006605">
    <property type="term" value="P:protein targeting"/>
    <property type="evidence" value="ECO:0007669"/>
    <property type="project" value="UniProtKB-UniRule"/>
</dbReference>
<dbReference type="SUPFAM" id="SSF81767">
    <property type="entry name" value="Pre-protein crosslinking domain of SecA"/>
    <property type="match status" value="1"/>
</dbReference>
<dbReference type="NCBIfam" id="TIGR04397">
    <property type="entry name" value="SecA2_Bac_anthr"/>
    <property type="match status" value="1"/>
</dbReference>
<evidence type="ECO:0000259" key="14">
    <source>
        <dbReference type="PROSITE" id="PS51192"/>
    </source>
</evidence>
<dbReference type="Gene3D" id="1.10.3060.10">
    <property type="entry name" value="Helical scaffold and wing domains of SecA"/>
    <property type="match status" value="1"/>
</dbReference>
<comment type="function">
    <text evidence="12">Part of the Sec protein translocase complex. Interacts with the SecYEG preprotein conducting channel. Has a central role in coupling the hydrolysis of ATP to the transfer of proteins into and across the cell membrane, serving as an ATP-driven molecular motor driving the stepwise translocation of polypeptide chains across the membrane.</text>
</comment>
<dbReference type="PATRIC" id="fig|157838.3.peg.1159"/>
<dbReference type="InterPro" id="IPR020937">
    <property type="entry name" value="SecA_CS"/>
</dbReference>
<evidence type="ECO:0000313" key="18">
    <source>
        <dbReference type="Proteomes" id="UP000051888"/>
    </source>
</evidence>
<evidence type="ECO:0000256" key="1">
    <source>
        <dbReference type="ARBA" id="ARBA00004170"/>
    </source>
</evidence>
<dbReference type="InterPro" id="IPR011130">
    <property type="entry name" value="SecA_preprotein_X-link_dom"/>
</dbReference>
<dbReference type="CDD" id="cd17928">
    <property type="entry name" value="DEXDc_SecA"/>
    <property type="match status" value="1"/>
</dbReference>
<keyword evidence="8 12" id="KW-0653">Protein transport</keyword>
<dbReference type="SUPFAM" id="SSF52540">
    <property type="entry name" value="P-loop containing nucleoside triphosphate hydrolases"/>
    <property type="match status" value="2"/>
</dbReference>
<evidence type="ECO:0000256" key="13">
    <source>
        <dbReference type="RuleBase" id="RU003874"/>
    </source>
</evidence>
<dbReference type="Pfam" id="PF01043">
    <property type="entry name" value="SecA_PP_bind"/>
    <property type="match status" value="1"/>
</dbReference>
<evidence type="ECO:0000256" key="7">
    <source>
        <dbReference type="ARBA" id="ARBA00022840"/>
    </source>
</evidence>
<dbReference type="GO" id="GO:0005886">
    <property type="term" value="C:plasma membrane"/>
    <property type="evidence" value="ECO:0007669"/>
    <property type="project" value="UniProtKB-SubCell"/>
</dbReference>
<dbReference type="InterPro" id="IPR014001">
    <property type="entry name" value="Helicase_ATP-bd"/>
</dbReference>
<evidence type="ECO:0000259" key="15">
    <source>
        <dbReference type="PROSITE" id="PS51194"/>
    </source>
</evidence>
<evidence type="ECO:0000256" key="2">
    <source>
        <dbReference type="ARBA" id="ARBA00007650"/>
    </source>
</evidence>
<dbReference type="SMART" id="SM00958">
    <property type="entry name" value="SecA_PP_bind"/>
    <property type="match status" value="1"/>
</dbReference>
<dbReference type="HAMAP" id="MF_01382">
    <property type="entry name" value="SecA"/>
    <property type="match status" value="1"/>
</dbReference>
<dbReference type="InterPro" id="IPR000185">
    <property type="entry name" value="SecA"/>
</dbReference>
<keyword evidence="18" id="KW-1185">Reference proteome</keyword>
<evidence type="ECO:0000256" key="3">
    <source>
        <dbReference type="ARBA" id="ARBA00022448"/>
    </source>
</evidence>
<evidence type="ECO:0000256" key="8">
    <source>
        <dbReference type="ARBA" id="ARBA00022927"/>
    </source>
</evidence>
<keyword evidence="4 12" id="KW-1003">Cell membrane</keyword>
<dbReference type="CDD" id="cd18803">
    <property type="entry name" value="SF2_C_secA"/>
    <property type="match status" value="1"/>
</dbReference>
<dbReference type="InterPro" id="IPR027417">
    <property type="entry name" value="P-loop_NTPase"/>
</dbReference>
<dbReference type="PROSITE" id="PS51196">
    <property type="entry name" value="SECA_MOTOR_DEAD"/>
    <property type="match status" value="1"/>
</dbReference>
<evidence type="ECO:0000256" key="11">
    <source>
        <dbReference type="ARBA" id="ARBA00023136"/>
    </source>
</evidence>
<dbReference type="PANTHER" id="PTHR30612:SF0">
    <property type="entry name" value="CHLOROPLAST PROTEIN-TRANSPORTING ATPASE"/>
    <property type="match status" value="1"/>
</dbReference>
<keyword evidence="5 12" id="KW-0963">Cytoplasm</keyword>
<name>A0A0Q3WV29_9BACI</name>
<dbReference type="PROSITE" id="PS51192">
    <property type="entry name" value="HELICASE_ATP_BIND_1"/>
    <property type="match status" value="1"/>
</dbReference>
<dbReference type="PRINTS" id="PR00906">
    <property type="entry name" value="SECA"/>
</dbReference>
<dbReference type="FunFam" id="3.40.50.300:FF:000429">
    <property type="entry name" value="Preprotein translocase subunit SecA"/>
    <property type="match status" value="1"/>
</dbReference>
<dbReference type="Pfam" id="PF07517">
    <property type="entry name" value="SecA_DEAD"/>
    <property type="match status" value="1"/>
</dbReference>
<dbReference type="PROSITE" id="PS01312">
    <property type="entry name" value="SECA"/>
    <property type="match status" value="1"/>
</dbReference>
<reference evidence="17 18" key="1">
    <citation type="submission" date="2015-09" db="EMBL/GenBank/DDBJ databases">
        <title>Genome sequencing project for genomic taxonomy and phylogenomics of Bacillus-like bacteria.</title>
        <authorList>
            <person name="Liu B."/>
            <person name="Wang J."/>
            <person name="Zhu Y."/>
            <person name="Liu G."/>
            <person name="Chen Q."/>
            <person name="Chen Z."/>
            <person name="Lan J."/>
            <person name="Che J."/>
            <person name="Ge C."/>
            <person name="Shi H."/>
            <person name="Pan Z."/>
            <person name="Liu X."/>
        </authorList>
    </citation>
    <scope>NUCLEOTIDE SEQUENCE [LARGE SCALE GENOMIC DNA]</scope>
    <source>
        <strain evidence="17 18">LMG 18435</strain>
    </source>
</reference>
<dbReference type="Pfam" id="PF07516">
    <property type="entry name" value="SecA_SW"/>
    <property type="match status" value="1"/>
</dbReference>
<dbReference type="Proteomes" id="UP000051888">
    <property type="component" value="Unassembled WGS sequence"/>
</dbReference>
<dbReference type="InterPro" id="IPR001650">
    <property type="entry name" value="Helicase_C-like"/>
</dbReference>
<dbReference type="PANTHER" id="PTHR30612">
    <property type="entry name" value="SECA INNER MEMBRANE COMPONENT OF SEC PROTEIN SECRETION SYSTEM"/>
    <property type="match status" value="1"/>
</dbReference>
<dbReference type="Gene3D" id="3.90.1440.10">
    <property type="entry name" value="SecA, preprotein cross-linking domain"/>
    <property type="match status" value="1"/>
</dbReference>
<feature type="binding site" evidence="12">
    <location>
        <position position="85"/>
    </location>
    <ligand>
        <name>ATP</name>
        <dbReference type="ChEBI" id="CHEBI:30616"/>
    </ligand>
</feature>
<feature type="domain" description="Helicase ATP-binding" evidence="14">
    <location>
        <begin position="87"/>
        <end position="247"/>
    </location>
</feature>
<evidence type="ECO:0000256" key="5">
    <source>
        <dbReference type="ARBA" id="ARBA00022490"/>
    </source>
</evidence>
<accession>A0A0Q3WV29</accession>
<dbReference type="GO" id="GO:0005524">
    <property type="term" value="F:ATP binding"/>
    <property type="evidence" value="ECO:0007669"/>
    <property type="project" value="UniProtKB-UniRule"/>
</dbReference>
<organism evidence="17 18">
    <name type="scientific">Heyndrickxia shackletonii</name>
    <dbReference type="NCBI Taxonomy" id="157838"/>
    <lineage>
        <taxon>Bacteria</taxon>
        <taxon>Bacillati</taxon>
        <taxon>Bacillota</taxon>
        <taxon>Bacilli</taxon>
        <taxon>Bacillales</taxon>
        <taxon>Bacillaceae</taxon>
        <taxon>Heyndrickxia</taxon>
    </lineage>
</organism>
<dbReference type="GO" id="GO:0017038">
    <property type="term" value="P:protein import"/>
    <property type="evidence" value="ECO:0007669"/>
    <property type="project" value="InterPro"/>
</dbReference>
<feature type="binding site" evidence="12">
    <location>
        <position position="492"/>
    </location>
    <ligand>
        <name>ATP</name>
        <dbReference type="ChEBI" id="CHEBI:30616"/>
    </ligand>
</feature>
<dbReference type="GO" id="GO:0031522">
    <property type="term" value="C:cell envelope Sec protein transport complex"/>
    <property type="evidence" value="ECO:0007669"/>
    <property type="project" value="TreeGrafter"/>
</dbReference>
<dbReference type="EC" id="7.4.2.8" evidence="12"/>
<gene>
    <name evidence="12 17" type="primary">secA</name>
    <name evidence="17" type="ORF">AN964_05205</name>
</gene>
<dbReference type="OrthoDB" id="9805579at2"/>
<feature type="domain" description="Helicase C-terminal" evidence="15">
    <location>
        <begin position="410"/>
        <end position="576"/>
    </location>
</feature>
<dbReference type="InterPro" id="IPR036670">
    <property type="entry name" value="SecA_X-link_sf"/>
</dbReference>
<sequence>MITYLKSTMSQQDKMLKKYTKIVEKINQLEPEFESLTDEQLREKTKEFKSFLNNNGTIDDIKAEAFAAVREAAKRILGMRHFDVQLIGGLTLLDGNIPEMPTGEGKTLVASLPSYLRALEGKGVHVITVNEYLAKRDKEKIGQIHEFLGLTVGINLSEMSPAEKQKAYAADITYGIGTEFGFDYLRDNMVLDASERVQRPYHYAIIDEVDSVLIDEAKTPLIIAGKASLNSELFFICSKVIKHFKNEVDYTFDLETKSVNFTEEGITKIEKTFSIDNLYDIEHQTLYHYMIQMLRAEVVFRKDVDYIIRDGKIELIDMFTGRVLDGRSLSDGLHQAIEAKEGLKLTDENKMQATITIQNYFRMYPILSGMTGTAKSEEKEFQQIYGMDVIQVPTNRPKIRMDMDDVVFDSIDHKYKALTKEVKLRHQTGQPILIGTTSIEQSELLSEYLNKENLSFQLLNAKSVEKEVELISMAGQKGQITIATNMAGRGTDILLGEGVPELGGLHVIGTERHESRRIDNQLKGRAGRQGDPGSSQFFISLEDEIIKRFGGEQFEKLKKSLKTDENGVVLNKNILEFVDRIQRVCEGSNFSAREYTLKLDDVVNDQRNIFYQLRTNILISEEPLDFVKKSFQSLGEHYFELGTNQNNYSTLLNKLKSVSISEIATPEDIEDINMKDLISTKINETFDTIEELHTSQPEILLNLKSIILSVIDQNWVNHLEAMTRLKEGIGLRGYSQEDPIRTYQKEGLQVFSYTFYQMQEEICQLVVQTIHSVLNGNDSANDMIEDEIVEIEGFEIEE</sequence>
<dbReference type="InterPro" id="IPR011115">
    <property type="entry name" value="SecA_DEAD"/>
</dbReference>
<comment type="similarity">
    <text evidence="2 12 13">Belongs to the SecA family.</text>
</comment>
<keyword evidence="6 12" id="KW-0547">Nucleotide-binding</keyword>
<evidence type="ECO:0000256" key="10">
    <source>
        <dbReference type="ARBA" id="ARBA00023010"/>
    </source>
</evidence>
<dbReference type="InterPro" id="IPR036266">
    <property type="entry name" value="SecA_Wing/Scaffold_sf"/>
</dbReference>
<evidence type="ECO:0000313" key="17">
    <source>
        <dbReference type="EMBL" id="KQL52965.1"/>
    </source>
</evidence>
<dbReference type="SMART" id="SM00957">
    <property type="entry name" value="SecA_DEAD"/>
    <property type="match status" value="1"/>
</dbReference>
<dbReference type="InterPro" id="IPR044722">
    <property type="entry name" value="SecA_SF2_C"/>
</dbReference>
<evidence type="ECO:0000259" key="16">
    <source>
        <dbReference type="PROSITE" id="PS51196"/>
    </source>
</evidence>
<evidence type="ECO:0000256" key="4">
    <source>
        <dbReference type="ARBA" id="ARBA00022475"/>
    </source>
</evidence>
<dbReference type="InterPro" id="IPR030908">
    <property type="entry name" value="SecA2_Bac_anthr"/>
</dbReference>
<keyword evidence="11 12" id="KW-0472">Membrane</keyword>
<comment type="catalytic activity">
    <reaction evidence="12">
        <text>ATP + H2O + cellular proteinSide 1 = ADP + phosphate + cellular proteinSide 2.</text>
        <dbReference type="EC" id="7.4.2.8"/>
    </reaction>
</comment>
<proteinExistence type="inferred from homology"/>
<dbReference type="STRING" id="157838.AN964_05205"/>
<dbReference type="GO" id="GO:0008564">
    <property type="term" value="F:protein-exporting ATPase activity"/>
    <property type="evidence" value="ECO:0007669"/>
    <property type="project" value="UniProtKB-EC"/>
</dbReference>
<comment type="subcellular location">
    <subcellularLocation>
        <location evidence="12">Cell membrane</location>
        <topology evidence="12">Peripheral membrane protein</topology>
        <orientation evidence="12">Cytoplasmic side</orientation>
    </subcellularLocation>
    <subcellularLocation>
        <location evidence="12">Cytoplasm</location>
    </subcellularLocation>
    <subcellularLocation>
        <location evidence="1">Membrane</location>
        <topology evidence="1">Peripheral membrane protein</topology>
    </subcellularLocation>
    <text evidence="12">Distribution is 50-50.</text>
</comment>
<dbReference type="EMBL" id="LJJC01000004">
    <property type="protein sequence ID" value="KQL52965.1"/>
    <property type="molecule type" value="Genomic_DNA"/>
</dbReference>
<evidence type="ECO:0000256" key="9">
    <source>
        <dbReference type="ARBA" id="ARBA00022967"/>
    </source>
</evidence>
<dbReference type="InterPro" id="IPR014018">
    <property type="entry name" value="SecA_motor_DEAD"/>
</dbReference>
<dbReference type="NCBIfam" id="TIGR00963">
    <property type="entry name" value="secA"/>
    <property type="match status" value="1"/>
</dbReference>
<evidence type="ECO:0000256" key="6">
    <source>
        <dbReference type="ARBA" id="ARBA00022741"/>
    </source>
</evidence>
<dbReference type="GO" id="GO:0043952">
    <property type="term" value="P:protein transport by the Sec complex"/>
    <property type="evidence" value="ECO:0007669"/>
    <property type="project" value="TreeGrafter"/>
</dbReference>
<keyword evidence="10 12" id="KW-0811">Translocation</keyword>
<dbReference type="PROSITE" id="PS51194">
    <property type="entry name" value="HELICASE_CTER"/>
    <property type="match status" value="1"/>
</dbReference>
<dbReference type="RefSeq" id="WP_055738680.1">
    <property type="nucleotide sequence ID" value="NZ_JAAIWL010000006.1"/>
</dbReference>
<evidence type="ECO:0000256" key="12">
    <source>
        <dbReference type="HAMAP-Rule" id="MF_01382"/>
    </source>
</evidence>
<protein>
    <recommendedName>
        <fullName evidence="12 13">Protein translocase subunit SecA</fullName>
        <ecNumber evidence="12">7.4.2.8</ecNumber>
    </recommendedName>
</protein>
<dbReference type="Pfam" id="PF21090">
    <property type="entry name" value="P-loop_SecA"/>
    <property type="match status" value="2"/>
</dbReference>
<keyword evidence="9 12" id="KW-1278">Translocase</keyword>
<dbReference type="Gene3D" id="3.40.50.300">
    <property type="entry name" value="P-loop containing nucleotide triphosphate hydrolases"/>
    <property type="match status" value="3"/>
</dbReference>
<keyword evidence="3 12" id="KW-0813">Transport</keyword>
<dbReference type="AlphaFoldDB" id="A0A0Q3WV29"/>
<keyword evidence="7 12" id="KW-0067">ATP-binding</keyword>
<dbReference type="InterPro" id="IPR011116">
    <property type="entry name" value="SecA_Wing/Scaffold"/>
</dbReference>
<comment type="subunit">
    <text evidence="12">Monomer and homodimer. Part of the essential Sec protein translocation apparatus which comprises SecA, SecYEG and auxiliary proteins SecDF. Other proteins may also be involved.</text>
</comment>
<dbReference type="NCBIfam" id="NF006630">
    <property type="entry name" value="PRK09200.1"/>
    <property type="match status" value="1"/>
</dbReference>
<dbReference type="SUPFAM" id="SSF81886">
    <property type="entry name" value="Helical scaffold and wing domains of SecA"/>
    <property type="match status" value="1"/>
</dbReference>
<dbReference type="GO" id="GO:0065002">
    <property type="term" value="P:intracellular protein transmembrane transport"/>
    <property type="evidence" value="ECO:0007669"/>
    <property type="project" value="UniProtKB-UniRule"/>
</dbReference>
<comment type="caution">
    <text evidence="17">The sequence shown here is derived from an EMBL/GenBank/DDBJ whole genome shotgun (WGS) entry which is preliminary data.</text>
</comment>
<feature type="domain" description="SecA family profile" evidence="16">
    <location>
        <begin position="1"/>
        <end position="570"/>
    </location>
</feature>